<dbReference type="InterPro" id="IPR051147">
    <property type="entry name" value="CFAP_domain-containing"/>
</dbReference>
<dbReference type="InParanoid" id="W5NFG9"/>
<feature type="region of interest" description="Disordered" evidence="3">
    <location>
        <begin position="229"/>
        <end position="253"/>
    </location>
</feature>
<dbReference type="EMBL" id="AHAT01016201">
    <property type="status" value="NOT_ANNOTATED_CDS"/>
    <property type="molecule type" value="Genomic_DNA"/>
</dbReference>
<dbReference type="PANTHER" id="PTHR21683:SF3">
    <property type="entry name" value="CILIA AND FLAGELLA ASSOCIATED PROTEIN 100"/>
    <property type="match status" value="1"/>
</dbReference>
<reference evidence="5" key="3">
    <citation type="submission" date="2025-09" db="UniProtKB">
        <authorList>
            <consortium name="Ensembl"/>
        </authorList>
    </citation>
    <scope>IDENTIFICATION</scope>
</reference>
<evidence type="ECO:0000313" key="5">
    <source>
        <dbReference type="Ensembl" id="ENSLOCP00000019378.1"/>
    </source>
</evidence>
<dbReference type="Pfam" id="PF13863">
    <property type="entry name" value="DUF4200"/>
    <property type="match status" value="1"/>
</dbReference>
<dbReference type="OMA" id="GRIKMEK"/>
<feature type="domain" description="DUF4200" evidence="4">
    <location>
        <begin position="93"/>
        <end position="210"/>
    </location>
</feature>
<dbReference type="AlphaFoldDB" id="W5NFG9"/>
<reference evidence="6" key="1">
    <citation type="submission" date="2011-12" db="EMBL/GenBank/DDBJ databases">
        <title>The Draft Genome of Lepisosteus oculatus.</title>
        <authorList>
            <consortium name="The Broad Institute Genome Assembly &amp; Analysis Group"/>
            <consortium name="Computational R&amp;D Group"/>
            <consortium name="and Sequencing Platform"/>
            <person name="Di Palma F."/>
            <person name="Alfoldi J."/>
            <person name="Johnson J."/>
            <person name="Berlin A."/>
            <person name="Gnerre S."/>
            <person name="Jaffe D."/>
            <person name="MacCallum I."/>
            <person name="Young S."/>
            <person name="Walker B.J."/>
            <person name="Lander E.S."/>
            <person name="Lindblad-Toh K."/>
        </authorList>
    </citation>
    <scope>NUCLEOTIDE SEQUENCE [LARGE SCALE GENOMIC DNA]</scope>
</reference>
<organism evidence="5 6">
    <name type="scientific">Lepisosteus oculatus</name>
    <name type="common">Spotted gar</name>
    <dbReference type="NCBI Taxonomy" id="7918"/>
    <lineage>
        <taxon>Eukaryota</taxon>
        <taxon>Metazoa</taxon>
        <taxon>Chordata</taxon>
        <taxon>Craniata</taxon>
        <taxon>Vertebrata</taxon>
        <taxon>Euteleostomi</taxon>
        <taxon>Actinopterygii</taxon>
        <taxon>Neopterygii</taxon>
        <taxon>Holostei</taxon>
        <taxon>Semionotiformes</taxon>
        <taxon>Lepisosteidae</taxon>
        <taxon>Lepisosteus</taxon>
    </lineage>
</organism>
<dbReference type="PANTHER" id="PTHR21683">
    <property type="entry name" value="COILED-COIL DOMAIN-CONTAINING PROTEIN 42 LIKE-2-LIKE-RELATED"/>
    <property type="match status" value="1"/>
</dbReference>
<feature type="coiled-coil region" evidence="2">
    <location>
        <begin position="107"/>
        <end position="134"/>
    </location>
</feature>
<dbReference type="GeneTree" id="ENSGT00940000153110"/>
<evidence type="ECO:0000256" key="3">
    <source>
        <dbReference type="SAM" id="MobiDB-lite"/>
    </source>
</evidence>
<dbReference type="STRING" id="7918.ENSLOCP00000019378"/>
<evidence type="ECO:0000313" key="6">
    <source>
        <dbReference type="Proteomes" id="UP000018468"/>
    </source>
</evidence>
<name>W5NFG9_LEPOC</name>
<evidence type="ECO:0000259" key="4">
    <source>
        <dbReference type="Pfam" id="PF13863"/>
    </source>
</evidence>
<evidence type="ECO:0000256" key="1">
    <source>
        <dbReference type="ARBA" id="ARBA00023054"/>
    </source>
</evidence>
<reference evidence="5" key="2">
    <citation type="submission" date="2025-08" db="UniProtKB">
        <authorList>
            <consortium name="Ensembl"/>
        </authorList>
    </citation>
    <scope>IDENTIFICATION</scope>
</reference>
<dbReference type="Bgee" id="ENSLOCG00000015742">
    <property type="expression patterns" value="Expressed in liver and 6 other cell types or tissues"/>
</dbReference>
<dbReference type="InterPro" id="IPR025252">
    <property type="entry name" value="DUF4200"/>
</dbReference>
<dbReference type="eggNOG" id="ENOG502QSDI">
    <property type="taxonomic scope" value="Eukaryota"/>
</dbReference>
<feature type="coiled-coil region" evidence="2">
    <location>
        <begin position="308"/>
        <end position="374"/>
    </location>
</feature>
<protein>
    <submittedName>
        <fullName evidence="5">Coiled-coil domain containing 38</fullName>
    </submittedName>
</protein>
<keyword evidence="6" id="KW-1185">Reference proteome</keyword>
<dbReference type="HOGENOM" id="CLU_026271_0_1_1"/>
<proteinExistence type="predicted"/>
<sequence length="511" mass="60293">SNPFVIPLNLDIFTLSEQTLKKQEQERRIWRHLPVDLKSTYLSRIRARSAAVQSAAAEFVNANEKREKPPVHATWATVITRGRHREKESRRDYMEKQREMFLVQYALSVKKDAMKRMEEDSAKEEQRLRLAEKQLEEDAIAFDRFIKENDQNSVEAVKIAENETMIKMEKTSKIKKATAKMMTIKSDISKNEEILSEYLLYKKFLTDVAPPEWRAEQVRKRELRRLARKKEEGKTRSKKVFFQPSPPRESKVGKVLTQRRLSRTLEKSTKPALDNLTDTKESVKEDICDDDEEAEIYFTDPKQMLHILSELEEQNLSYIQNFQETEEAMDEIRKRVKLTQDKMEHETNILTQQIEMLKAAIQREEEKTSELELKSRIFSFGEFNAEKQVDCILYSRKPHLEKMLSLLNKQVNEVYQTCIGDVGANISTLQMLTNIENKMEEVIECLETLPREKVEVVEANREKEMRIRLREEKLLLKKKHQEERLRLAVERANADTRKRTGRKLMMRSEPP</sequence>
<accession>W5NFG9</accession>
<keyword evidence="1 2" id="KW-0175">Coiled coil</keyword>
<dbReference type="Ensembl" id="ENSLOCT00000019410.1">
    <property type="protein sequence ID" value="ENSLOCP00000019378.1"/>
    <property type="gene ID" value="ENSLOCG00000015742.1"/>
</dbReference>
<dbReference type="GO" id="GO:0005856">
    <property type="term" value="C:cytoskeleton"/>
    <property type="evidence" value="ECO:0007669"/>
    <property type="project" value="UniProtKB-ARBA"/>
</dbReference>
<evidence type="ECO:0000256" key="2">
    <source>
        <dbReference type="SAM" id="Coils"/>
    </source>
</evidence>
<dbReference type="Proteomes" id="UP000018468">
    <property type="component" value="Linkage group LG8"/>
</dbReference>